<name>A0AA40JQ75_STAAU</name>
<evidence type="ECO:0000256" key="1">
    <source>
        <dbReference type="SAM" id="MobiDB-lite"/>
    </source>
</evidence>
<dbReference type="AlphaFoldDB" id="A0AA40JQ75"/>
<reference evidence="2 3" key="1">
    <citation type="submission" date="2015-01" db="EMBL/GenBank/DDBJ databases">
        <title>Characterization of Swiss Staphylococcus aureus strains involved in food poisoning.</title>
        <authorList>
            <person name="Crovadore J."/>
            <person name="Chablais R."/>
            <person name="Tonacini J."/>
            <person name="Schnyder B."/>
            <person name="Lefort F."/>
        </authorList>
    </citation>
    <scope>NUCLEOTIDE SEQUENCE [LARGE SCALE GENOMIC DNA]</scope>
    <source>
        <strain evidence="2 3">SA-120</strain>
    </source>
</reference>
<evidence type="ECO:0000313" key="2">
    <source>
        <dbReference type="EMBL" id="KIU01556.1"/>
    </source>
</evidence>
<sequence>MQRVQFDHHRIAPVLGDDRGGGDRQAKRVAADHGMAPVAPVRTAIAVDQHEGRGRPERLDRASHRQHRRPEDVQPIDLLDRRDPDSDLRTSENLGAEPLAPGRGERLGIVDALGNAFRVEHHGGGDHRAGERPTP</sequence>
<feature type="compositionally biased region" description="Basic and acidic residues" evidence="1">
    <location>
        <begin position="1"/>
        <end position="31"/>
    </location>
</feature>
<evidence type="ECO:0000313" key="3">
    <source>
        <dbReference type="Proteomes" id="UP000032274"/>
    </source>
</evidence>
<dbReference type="Proteomes" id="UP000032274">
    <property type="component" value="Unassembled WGS sequence"/>
</dbReference>
<comment type="caution">
    <text evidence="2">The sequence shown here is derived from an EMBL/GenBank/DDBJ whole genome shotgun (WGS) entry which is preliminary data.</text>
</comment>
<feature type="region of interest" description="Disordered" evidence="1">
    <location>
        <begin position="1"/>
        <end position="105"/>
    </location>
</feature>
<dbReference type="EMBL" id="JXIG01000224">
    <property type="protein sequence ID" value="KIU01556.1"/>
    <property type="molecule type" value="Genomic_DNA"/>
</dbReference>
<protein>
    <submittedName>
        <fullName evidence="2">Uncharacterized protein</fullName>
    </submittedName>
</protein>
<feature type="non-terminal residue" evidence="2">
    <location>
        <position position="135"/>
    </location>
</feature>
<proteinExistence type="predicted"/>
<feature type="compositionally biased region" description="Basic and acidic residues" evidence="1">
    <location>
        <begin position="78"/>
        <end position="90"/>
    </location>
</feature>
<organism evidence="2 3">
    <name type="scientific">Staphylococcus aureus</name>
    <dbReference type="NCBI Taxonomy" id="1280"/>
    <lineage>
        <taxon>Bacteria</taxon>
        <taxon>Bacillati</taxon>
        <taxon>Bacillota</taxon>
        <taxon>Bacilli</taxon>
        <taxon>Bacillales</taxon>
        <taxon>Staphylococcaceae</taxon>
        <taxon>Staphylococcus</taxon>
    </lineage>
</organism>
<gene>
    <name evidence="2" type="ORF">QU38_01020</name>
</gene>
<accession>A0AA40JQ75</accession>
<feature type="compositionally biased region" description="Basic and acidic residues" evidence="1">
    <location>
        <begin position="48"/>
        <end position="63"/>
    </location>
</feature>